<dbReference type="EMBL" id="JBBCAQ010000034">
    <property type="protein sequence ID" value="KAK7580766.1"/>
    <property type="molecule type" value="Genomic_DNA"/>
</dbReference>
<gene>
    <name evidence="1" type="ORF">V9T40_001395</name>
</gene>
<evidence type="ECO:0000313" key="1">
    <source>
        <dbReference type="EMBL" id="KAK7580766.1"/>
    </source>
</evidence>
<protein>
    <submittedName>
        <fullName evidence="1">Uncharacterized protein</fullName>
    </submittedName>
</protein>
<keyword evidence="2" id="KW-1185">Reference proteome</keyword>
<dbReference type="Proteomes" id="UP001367676">
    <property type="component" value="Unassembled WGS sequence"/>
</dbReference>
<sequence>MIGYGSTNLAMSHFFDQSSHFSSRCLIFRPVVSFFVQLSQFSSRSLIFCLVVSYFVQMSQFLITKSDDRSCNPDILVSQIAFPNRTPTSQLLSDWHESMRLSDQCTTVAEFSPTVGFVTIGHYFCTMSESDCGIHKSVSSTRLIGVLLWQNLVRQLDLPQSDIISVLFRLWHNLVQLSDLPQSDIILVLCRSPIVAELSPTVGFATIGHYFCTKSESDCGII</sequence>
<proteinExistence type="predicted"/>
<evidence type="ECO:0000313" key="2">
    <source>
        <dbReference type="Proteomes" id="UP001367676"/>
    </source>
</evidence>
<comment type="caution">
    <text evidence="1">The sequence shown here is derived from an EMBL/GenBank/DDBJ whole genome shotgun (WGS) entry which is preliminary data.</text>
</comment>
<reference evidence="1 2" key="1">
    <citation type="submission" date="2024-03" db="EMBL/GenBank/DDBJ databases">
        <title>Adaptation during the transition from Ophiocordyceps entomopathogen to insect associate is accompanied by gene loss and intensified selection.</title>
        <authorList>
            <person name="Ward C.M."/>
            <person name="Onetto C.A."/>
            <person name="Borneman A.R."/>
        </authorList>
    </citation>
    <scope>NUCLEOTIDE SEQUENCE [LARGE SCALE GENOMIC DNA]</scope>
    <source>
        <strain evidence="1">AWRI1</strain>
        <tissue evidence="1">Single Adult Female</tissue>
    </source>
</reference>
<organism evidence="1 2">
    <name type="scientific">Parthenolecanium corni</name>
    <dbReference type="NCBI Taxonomy" id="536013"/>
    <lineage>
        <taxon>Eukaryota</taxon>
        <taxon>Metazoa</taxon>
        <taxon>Ecdysozoa</taxon>
        <taxon>Arthropoda</taxon>
        <taxon>Hexapoda</taxon>
        <taxon>Insecta</taxon>
        <taxon>Pterygota</taxon>
        <taxon>Neoptera</taxon>
        <taxon>Paraneoptera</taxon>
        <taxon>Hemiptera</taxon>
        <taxon>Sternorrhyncha</taxon>
        <taxon>Coccoidea</taxon>
        <taxon>Coccidae</taxon>
        <taxon>Parthenolecanium</taxon>
    </lineage>
</organism>
<accession>A0AAN9Y1B4</accession>
<name>A0AAN9Y1B4_9HEMI</name>
<dbReference type="AlphaFoldDB" id="A0AAN9Y1B4"/>